<dbReference type="InterPro" id="IPR045070">
    <property type="entry name" value="MATE_MepA-like"/>
</dbReference>
<name>A0A2D3NUF9_9FUSO</name>
<evidence type="ECO:0000256" key="9">
    <source>
        <dbReference type="ARBA" id="ARBA00023251"/>
    </source>
</evidence>
<proteinExistence type="inferred from homology"/>
<feature type="transmembrane region" description="Helical" evidence="10">
    <location>
        <begin position="195"/>
        <end position="215"/>
    </location>
</feature>
<dbReference type="CDD" id="cd13143">
    <property type="entry name" value="MATE_MepA_like"/>
    <property type="match status" value="1"/>
</dbReference>
<keyword evidence="9" id="KW-0046">Antibiotic resistance</keyword>
<dbReference type="Pfam" id="PF01554">
    <property type="entry name" value="MatE"/>
    <property type="match status" value="2"/>
</dbReference>
<feature type="transmembrane region" description="Helical" evidence="10">
    <location>
        <begin position="89"/>
        <end position="111"/>
    </location>
</feature>
<dbReference type="Proteomes" id="UP000230056">
    <property type="component" value="Chromosome"/>
</dbReference>
<reference evidence="11 12" key="1">
    <citation type="submission" date="2017-11" db="EMBL/GenBank/DDBJ databases">
        <title>Genome sequencing of Fusobacterium periodonticum KCOM 1261.</title>
        <authorList>
            <person name="Kook J.-K."/>
            <person name="Park S.-N."/>
            <person name="Lim Y.K."/>
        </authorList>
    </citation>
    <scope>NUCLEOTIDE SEQUENCE [LARGE SCALE GENOMIC DNA]</scope>
    <source>
        <strain evidence="11 12">KCOM 1261</strain>
    </source>
</reference>
<feature type="transmembrane region" description="Helical" evidence="10">
    <location>
        <begin position="359"/>
        <end position="379"/>
    </location>
</feature>
<keyword evidence="6 10" id="KW-0812">Transmembrane</keyword>
<evidence type="ECO:0000256" key="8">
    <source>
        <dbReference type="ARBA" id="ARBA00023136"/>
    </source>
</evidence>
<dbReference type="PIRSF" id="PIRSF006603">
    <property type="entry name" value="DinF"/>
    <property type="match status" value="1"/>
</dbReference>
<dbReference type="PANTHER" id="PTHR43823:SF3">
    <property type="entry name" value="MULTIDRUG EXPORT PROTEIN MEPA"/>
    <property type="match status" value="1"/>
</dbReference>
<keyword evidence="4" id="KW-0813">Transport</keyword>
<gene>
    <name evidence="11" type="ORF">CTM72_04310</name>
</gene>
<dbReference type="RefSeq" id="WP_100024606.1">
    <property type="nucleotide sequence ID" value="NZ_CP024699.1"/>
</dbReference>
<keyword evidence="7 10" id="KW-1133">Transmembrane helix</keyword>
<dbReference type="InterPro" id="IPR048279">
    <property type="entry name" value="MdtK-like"/>
</dbReference>
<evidence type="ECO:0000256" key="1">
    <source>
        <dbReference type="ARBA" id="ARBA00004651"/>
    </source>
</evidence>
<feature type="transmembrane region" description="Helical" evidence="10">
    <location>
        <begin position="135"/>
        <end position="155"/>
    </location>
</feature>
<feature type="transmembrane region" description="Helical" evidence="10">
    <location>
        <begin position="313"/>
        <end position="339"/>
    </location>
</feature>
<dbReference type="InterPro" id="IPR051327">
    <property type="entry name" value="MATE_MepA_subfamily"/>
</dbReference>
<feature type="transmembrane region" description="Helical" evidence="10">
    <location>
        <begin position="53"/>
        <end position="77"/>
    </location>
</feature>
<keyword evidence="5" id="KW-1003">Cell membrane</keyword>
<evidence type="ECO:0000256" key="6">
    <source>
        <dbReference type="ARBA" id="ARBA00022692"/>
    </source>
</evidence>
<evidence type="ECO:0000256" key="2">
    <source>
        <dbReference type="ARBA" id="ARBA00008417"/>
    </source>
</evidence>
<feature type="transmembrane region" description="Helical" evidence="10">
    <location>
        <begin position="414"/>
        <end position="433"/>
    </location>
</feature>
<keyword evidence="8 10" id="KW-0472">Membrane</keyword>
<feature type="transmembrane region" description="Helical" evidence="10">
    <location>
        <begin position="236"/>
        <end position="259"/>
    </location>
</feature>
<evidence type="ECO:0000313" key="11">
    <source>
        <dbReference type="EMBL" id="ATV59043.1"/>
    </source>
</evidence>
<dbReference type="AlphaFoldDB" id="A0A2D3NUF9"/>
<feature type="transmembrane region" description="Helical" evidence="10">
    <location>
        <begin position="265"/>
        <end position="292"/>
    </location>
</feature>
<evidence type="ECO:0000256" key="5">
    <source>
        <dbReference type="ARBA" id="ARBA00022475"/>
    </source>
</evidence>
<evidence type="ECO:0000256" key="3">
    <source>
        <dbReference type="ARBA" id="ARBA00022106"/>
    </source>
</evidence>
<dbReference type="EMBL" id="CP024699">
    <property type="protein sequence ID" value="ATV59043.1"/>
    <property type="molecule type" value="Genomic_DNA"/>
</dbReference>
<dbReference type="PANTHER" id="PTHR43823">
    <property type="entry name" value="SPORULATION PROTEIN YKVU"/>
    <property type="match status" value="1"/>
</dbReference>
<feature type="transmembrane region" description="Helical" evidence="10">
    <location>
        <begin position="12"/>
        <end position="33"/>
    </location>
</feature>
<evidence type="ECO:0000256" key="10">
    <source>
        <dbReference type="SAM" id="Phobius"/>
    </source>
</evidence>
<dbReference type="GO" id="GO:0042910">
    <property type="term" value="F:xenobiotic transmembrane transporter activity"/>
    <property type="evidence" value="ECO:0007669"/>
    <property type="project" value="InterPro"/>
</dbReference>
<feature type="transmembrane region" description="Helical" evidence="10">
    <location>
        <begin position="167"/>
        <end position="189"/>
    </location>
</feature>
<accession>A0A2D3NUF9</accession>
<evidence type="ECO:0000313" key="12">
    <source>
        <dbReference type="Proteomes" id="UP000230056"/>
    </source>
</evidence>
<evidence type="ECO:0000256" key="4">
    <source>
        <dbReference type="ARBA" id="ARBA00022448"/>
    </source>
</evidence>
<dbReference type="GO" id="GO:0046677">
    <property type="term" value="P:response to antibiotic"/>
    <property type="evidence" value="ECO:0007669"/>
    <property type="project" value="UniProtKB-KW"/>
</dbReference>
<dbReference type="GO" id="GO:0005886">
    <property type="term" value="C:plasma membrane"/>
    <property type="evidence" value="ECO:0007669"/>
    <property type="project" value="UniProtKB-SubCell"/>
</dbReference>
<organism evidence="11 12">
    <name type="scientific">Fusobacterium pseudoperiodonticum</name>
    <dbReference type="NCBI Taxonomy" id="2663009"/>
    <lineage>
        <taxon>Bacteria</taxon>
        <taxon>Fusobacteriati</taxon>
        <taxon>Fusobacteriota</taxon>
        <taxon>Fusobacteriia</taxon>
        <taxon>Fusobacteriales</taxon>
        <taxon>Fusobacteriaceae</taxon>
        <taxon>Fusobacterium</taxon>
    </lineage>
</organism>
<dbReference type="GO" id="GO:0015297">
    <property type="term" value="F:antiporter activity"/>
    <property type="evidence" value="ECO:0007669"/>
    <property type="project" value="InterPro"/>
</dbReference>
<dbReference type="InterPro" id="IPR002528">
    <property type="entry name" value="MATE_fam"/>
</dbReference>
<feature type="transmembrane region" description="Helical" evidence="10">
    <location>
        <begin position="391"/>
        <end position="408"/>
    </location>
</feature>
<comment type="similarity">
    <text evidence="2">Belongs to the multi antimicrobial extrusion (MATE) (TC 2.A.66.1) family. MepA subfamily.</text>
</comment>
<sequence>MTMISNKPILKTIFKYAIPNVISMWIFTLYTMVDGIFISRFVGSTALAGVNLVLPLINFIFSISIMIGVGSSTLIAIKFGENKYDEGNKIFTLATLLNLFSAIFISLLVLLNLERVINILGANKSQEVYQYVKDYLSVIVFFSVFYMSGYAFEIYIKIDGKPSYPTICVLVGGITNLILDYLFVVIFHYGVTGAAIATGISQVTCCSMLLFYIVFKAKKIKFKKSFNFNFDRIIKIFKTGFSEFLTEISSGILILIYNLVILKRIGVIGVSIFGTISYISSFITMTMIGFSQGIQPVISYNLGKKHYKNLKDILKISITFLGILGIICFILITSSSEYIGRIFFKEKDMILRVKDVLRVYSLSYLLIGINIFISAYFTALKRVTYSAFITFPRGILFNSILLLILPTIFGNRSIWFVTFLSEVLSVFICLFLLKKLKREGILS</sequence>
<comment type="subcellular location">
    <subcellularLocation>
        <location evidence="1">Cell membrane</location>
        <topology evidence="1">Multi-pass membrane protein</topology>
    </subcellularLocation>
</comment>
<protein>
    <recommendedName>
        <fullName evidence="3">Multidrug export protein MepA</fullName>
    </recommendedName>
</protein>
<dbReference type="NCBIfam" id="TIGR00797">
    <property type="entry name" value="matE"/>
    <property type="match status" value="1"/>
</dbReference>
<evidence type="ECO:0000256" key="7">
    <source>
        <dbReference type="ARBA" id="ARBA00022989"/>
    </source>
</evidence>